<gene>
    <name evidence="7" type="ORF">AQUCO_08900030v1</name>
</gene>
<keyword evidence="5" id="KW-0503">Monooxygenase</keyword>
<dbReference type="GO" id="GO:0004497">
    <property type="term" value="F:monooxygenase activity"/>
    <property type="evidence" value="ECO:0007669"/>
    <property type="project" value="UniProtKB-KW"/>
</dbReference>
<proteinExistence type="inferred from homology"/>
<evidence type="ECO:0000256" key="2">
    <source>
        <dbReference type="ARBA" id="ARBA00022723"/>
    </source>
</evidence>
<dbReference type="InterPro" id="IPR002401">
    <property type="entry name" value="Cyt_P450_E_grp-I"/>
</dbReference>
<comment type="cofactor">
    <cofactor evidence="4">
        <name>heme</name>
        <dbReference type="ChEBI" id="CHEBI:30413"/>
    </cofactor>
</comment>
<dbReference type="GO" id="GO:0016705">
    <property type="term" value="F:oxidoreductase activity, acting on paired donors, with incorporation or reduction of molecular oxygen"/>
    <property type="evidence" value="ECO:0007669"/>
    <property type="project" value="InterPro"/>
</dbReference>
<dbReference type="Pfam" id="PF00067">
    <property type="entry name" value="p450"/>
    <property type="match status" value="1"/>
</dbReference>
<feature type="binding site" description="axial binding residue" evidence="4">
    <location>
        <position position="449"/>
    </location>
    <ligand>
        <name>heme</name>
        <dbReference type="ChEBI" id="CHEBI:30413"/>
    </ligand>
    <ligandPart>
        <name>Fe</name>
        <dbReference type="ChEBI" id="CHEBI:18248"/>
    </ligandPart>
</feature>
<dbReference type="InterPro" id="IPR001128">
    <property type="entry name" value="Cyt_P450"/>
</dbReference>
<protein>
    <recommendedName>
        <fullName evidence="9">Cytochrome P450</fullName>
    </recommendedName>
</protein>
<dbReference type="InParanoid" id="A0A2G5C673"/>
<dbReference type="SUPFAM" id="SSF48264">
    <property type="entry name" value="Cytochrome P450"/>
    <property type="match status" value="1"/>
</dbReference>
<dbReference type="InterPro" id="IPR017972">
    <property type="entry name" value="Cyt_P450_CS"/>
</dbReference>
<dbReference type="PROSITE" id="PS00086">
    <property type="entry name" value="CYTOCHROME_P450"/>
    <property type="match status" value="1"/>
</dbReference>
<keyword evidence="4 5" id="KW-0349">Heme</keyword>
<dbReference type="PRINTS" id="PR00463">
    <property type="entry name" value="EP450I"/>
</dbReference>
<keyword evidence="6" id="KW-1133">Transmembrane helix</keyword>
<keyword evidence="8" id="KW-1185">Reference proteome</keyword>
<organism evidence="7 8">
    <name type="scientific">Aquilegia coerulea</name>
    <name type="common">Rocky mountain columbine</name>
    <dbReference type="NCBI Taxonomy" id="218851"/>
    <lineage>
        <taxon>Eukaryota</taxon>
        <taxon>Viridiplantae</taxon>
        <taxon>Streptophyta</taxon>
        <taxon>Embryophyta</taxon>
        <taxon>Tracheophyta</taxon>
        <taxon>Spermatophyta</taxon>
        <taxon>Magnoliopsida</taxon>
        <taxon>Ranunculales</taxon>
        <taxon>Ranunculaceae</taxon>
        <taxon>Thalictroideae</taxon>
        <taxon>Aquilegia</taxon>
    </lineage>
</organism>
<dbReference type="GO" id="GO:0044550">
    <property type="term" value="P:secondary metabolite biosynthetic process"/>
    <property type="evidence" value="ECO:0007669"/>
    <property type="project" value="UniProtKB-ARBA"/>
</dbReference>
<keyword evidence="5" id="KW-0560">Oxidoreductase</keyword>
<keyword evidence="6" id="KW-0472">Membrane</keyword>
<evidence type="ECO:0008006" key="9">
    <source>
        <dbReference type="Google" id="ProtNLM"/>
    </source>
</evidence>
<keyword evidence="3 4" id="KW-0408">Iron</keyword>
<dbReference type="STRING" id="218851.A0A2G5C673"/>
<dbReference type="FunCoup" id="A0A2G5C673">
    <property type="interactions" value="632"/>
</dbReference>
<dbReference type="InterPro" id="IPR036396">
    <property type="entry name" value="Cyt_P450_sf"/>
</dbReference>
<sequence length="504" mass="57688">MFQAWLEQSFHSLFLSFLSIFFVIFLFNITRSRTSKLNLPPSPTKLPIIGNLHQLGSLPHRSLRALSRKYGPLMLLHLGQSPTLIVSSAEGAKEILKTQDLNFSDRPKMNFQDRLVHANYHLAFLPYGEYWRQVRKICVLQLVSAHRVDSFKSIRQDETDHLLNKIRQSCSSSIVNMSDLIYMYICDISCKVILGRKFDSDEGGKQFRKITEEFMYFLGNFNVGDFIPWLAWVNNFTGLNARMDDNNKAFENFLGGVINEHIQARKTNQNDGDGVQDFVDILLSLENDGSIGVPFGQDNINALLMDMFIATTDTTAVTFVWVMTELVRHPQIREEVQMEIRKVAKGKTSITEDDLEQMHYMKMVIKETLRLHTTGPLLIPHQSREDTKVLGYDIPAKTKVIINAWAIAMDPTLWEKPDEFQPKRFLNTSIDFKGNDYQFLPFGAGRRICPGIAFANRTLELPLANLLYHFNWTVPEGAPVDVEETNGIAVYKKNLLLVVAIPYK</sequence>
<reference evidence="7 8" key="1">
    <citation type="submission" date="2017-09" db="EMBL/GenBank/DDBJ databases">
        <title>WGS assembly of Aquilegia coerulea Goldsmith.</title>
        <authorList>
            <person name="Hodges S."/>
            <person name="Kramer E."/>
            <person name="Nordborg M."/>
            <person name="Tomkins J."/>
            <person name="Borevitz J."/>
            <person name="Derieg N."/>
            <person name="Yan J."/>
            <person name="Mihaltcheva S."/>
            <person name="Hayes R.D."/>
            <person name="Rokhsar D."/>
        </authorList>
    </citation>
    <scope>NUCLEOTIDE SEQUENCE [LARGE SCALE GENOMIC DNA]</scope>
    <source>
        <strain evidence="8">cv. Goldsmith</strain>
    </source>
</reference>
<dbReference type="OrthoDB" id="1470350at2759"/>
<dbReference type="CDD" id="cd11072">
    <property type="entry name" value="CYP71-like"/>
    <property type="match status" value="1"/>
</dbReference>
<evidence type="ECO:0000256" key="3">
    <source>
        <dbReference type="ARBA" id="ARBA00023004"/>
    </source>
</evidence>
<dbReference type="Proteomes" id="UP000230069">
    <property type="component" value="Unassembled WGS sequence"/>
</dbReference>
<feature type="transmembrane region" description="Helical" evidence="6">
    <location>
        <begin position="12"/>
        <end position="29"/>
    </location>
</feature>
<dbReference type="PANTHER" id="PTHR47955">
    <property type="entry name" value="CYTOCHROME P450 FAMILY 71 PROTEIN"/>
    <property type="match status" value="1"/>
</dbReference>
<dbReference type="Gene3D" id="1.10.630.10">
    <property type="entry name" value="Cytochrome P450"/>
    <property type="match status" value="1"/>
</dbReference>
<evidence type="ECO:0000313" key="7">
    <source>
        <dbReference type="EMBL" id="PIA26788.1"/>
    </source>
</evidence>
<evidence type="ECO:0000256" key="4">
    <source>
        <dbReference type="PIRSR" id="PIRSR602401-1"/>
    </source>
</evidence>
<name>A0A2G5C673_AQUCA</name>
<accession>A0A2G5C673</accession>
<dbReference type="AlphaFoldDB" id="A0A2G5C673"/>
<evidence type="ECO:0000256" key="6">
    <source>
        <dbReference type="SAM" id="Phobius"/>
    </source>
</evidence>
<keyword evidence="2 4" id="KW-0479">Metal-binding</keyword>
<keyword evidence="6" id="KW-0812">Transmembrane</keyword>
<evidence type="ECO:0000256" key="1">
    <source>
        <dbReference type="ARBA" id="ARBA00010617"/>
    </source>
</evidence>
<dbReference type="GO" id="GO:0005506">
    <property type="term" value="F:iron ion binding"/>
    <property type="evidence" value="ECO:0007669"/>
    <property type="project" value="InterPro"/>
</dbReference>
<dbReference type="PANTHER" id="PTHR47955:SF15">
    <property type="entry name" value="CYTOCHROME P450 71A2-LIKE"/>
    <property type="match status" value="1"/>
</dbReference>
<dbReference type="EMBL" id="KZ305106">
    <property type="protein sequence ID" value="PIA26788.1"/>
    <property type="molecule type" value="Genomic_DNA"/>
</dbReference>
<dbReference type="GO" id="GO:0020037">
    <property type="term" value="F:heme binding"/>
    <property type="evidence" value="ECO:0007669"/>
    <property type="project" value="InterPro"/>
</dbReference>
<evidence type="ECO:0000313" key="8">
    <source>
        <dbReference type="Proteomes" id="UP000230069"/>
    </source>
</evidence>
<dbReference type="PRINTS" id="PR00385">
    <property type="entry name" value="P450"/>
</dbReference>
<comment type="similarity">
    <text evidence="1 5">Belongs to the cytochrome P450 family.</text>
</comment>
<evidence type="ECO:0000256" key="5">
    <source>
        <dbReference type="RuleBase" id="RU000461"/>
    </source>
</evidence>
<dbReference type="FunFam" id="1.10.630.10:FF:000011">
    <property type="entry name" value="Cytochrome P450 83B1"/>
    <property type="match status" value="1"/>
</dbReference>